<dbReference type="GO" id="GO:0016747">
    <property type="term" value="F:acyltransferase activity, transferring groups other than amino-acyl groups"/>
    <property type="evidence" value="ECO:0007669"/>
    <property type="project" value="InterPro"/>
</dbReference>
<evidence type="ECO:0000313" key="2">
    <source>
        <dbReference type="EMBL" id="ODQ74069.1"/>
    </source>
</evidence>
<name>A0A1E3Q8P3_LIPST</name>
<evidence type="ECO:0000259" key="1">
    <source>
        <dbReference type="PROSITE" id="PS51186"/>
    </source>
</evidence>
<evidence type="ECO:0000313" key="3">
    <source>
        <dbReference type="Proteomes" id="UP000094385"/>
    </source>
</evidence>
<dbReference type="Pfam" id="PF08445">
    <property type="entry name" value="FR47"/>
    <property type="match status" value="1"/>
</dbReference>
<reference evidence="2 3" key="1">
    <citation type="journal article" date="2016" name="Proc. Natl. Acad. Sci. U.S.A.">
        <title>Comparative genomics of biotechnologically important yeasts.</title>
        <authorList>
            <person name="Riley R."/>
            <person name="Haridas S."/>
            <person name="Wolfe K.H."/>
            <person name="Lopes M.R."/>
            <person name="Hittinger C.T."/>
            <person name="Goeker M."/>
            <person name="Salamov A.A."/>
            <person name="Wisecaver J.H."/>
            <person name="Long T.M."/>
            <person name="Calvey C.H."/>
            <person name="Aerts A.L."/>
            <person name="Barry K.W."/>
            <person name="Choi C."/>
            <person name="Clum A."/>
            <person name="Coughlan A.Y."/>
            <person name="Deshpande S."/>
            <person name="Douglass A.P."/>
            <person name="Hanson S.J."/>
            <person name="Klenk H.-P."/>
            <person name="LaButti K.M."/>
            <person name="Lapidus A."/>
            <person name="Lindquist E.A."/>
            <person name="Lipzen A.M."/>
            <person name="Meier-Kolthoff J.P."/>
            <person name="Ohm R.A."/>
            <person name="Otillar R.P."/>
            <person name="Pangilinan J.L."/>
            <person name="Peng Y."/>
            <person name="Rokas A."/>
            <person name="Rosa C.A."/>
            <person name="Scheuner C."/>
            <person name="Sibirny A.A."/>
            <person name="Slot J.C."/>
            <person name="Stielow J.B."/>
            <person name="Sun H."/>
            <person name="Kurtzman C.P."/>
            <person name="Blackwell M."/>
            <person name="Grigoriev I.V."/>
            <person name="Jeffries T.W."/>
        </authorList>
    </citation>
    <scope>NUCLEOTIDE SEQUENCE [LARGE SCALE GENOMIC DNA]</scope>
    <source>
        <strain evidence="2 3">NRRL Y-11557</strain>
    </source>
</reference>
<proteinExistence type="predicted"/>
<sequence>MNDLLVKEYPGPGAFLDELLLQLEEHELENGQVISKSKLWHQNNAEGGYYAAVLDNNSNLIYAAVWTPGSYLWLSSSGPDGCEDAQVKLAKHAATQALSWTGILGCEPGATRFVEAYTTALEKSYVVHRSMTTYRLSNVNIPDQCRDMISRGVLRPATVDDDMQMLANWYIGFNEQCLMPIPSEEEAIKEITFRARIGFLYLWILDEKPISMVCKVRPLKYGCSVAGVYTPKESRGHGCATAMMAVFSEHLRKDYDYVSLSADNNNLTSNYIYQQVGYEKYCITNDYRIV</sequence>
<gene>
    <name evidence="2" type="ORF">LIPSTDRAFT_69614</name>
</gene>
<keyword evidence="3" id="KW-1185">Reference proteome</keyword>
<feature type="domain" description="N-acetyltransferase" evidence="1">
    <location>
        <begin position="152"/>
        <end position="290"/>
    </location>
</feature>
<dbReference type="SUPFAM" id="SSF55729">
    <property type="entry name" value="Acyl-CoA N-acyltransferases (Nat)"/>
    <property type="match status" value="1"/>
</dbReference>
<dbReference type="AlphaFoldDB" id="A0A1E3Q8P3"/>
<dbReference type="InterPro" id="IPR013653">
    <property type="entry name" value="GCN5-like_dom"/>
</dbReference>
<dbReference type="OrthoDB" id="2020070at2759"/>
<accession>A0A1E3Q8P3</accession>
<organism evidence="2 3">
    <name type="scientific">Lipomyces starkeyi NRRL Y-11557</name>
    <dbReference type="NCBI Taxonomy" id="675824"/>
    <lineage>
        <taxon>Eukaryota</taxon>
        <taxon>Fungi</taxon>
        <taxon>Dikarya</taxon>
        <taxon>Ascomycota</taxon>
        <taxon>Saccharomycotina</taxon>
        <taxon>Lipomycetes</taxon>
        <taxon>Lipomycetales</taxon>
        <taxon>Lipomycetaceae</taxon>
        <taxon>Lipomyces</taxon>
    </lineage>
</organism>
<dbReference type="PROSITE" id="PS51186">
    <property type="entry name" value="GNAT"/>
    <property type="match status" value="1"/>
</dbReference>
<dbReference type="EMBL" id="KV454292">
    <property type="protein sequence ID" value="ODQ74069.1"/>
    <property type="molecule type" value="Genomic_DNA"/>
</dbReference>
<dbReference type="Proteomes" id="UP000094385">
    <property type="component" value="Unassembled WGS sequence"/>
</dbReference>
<dbReference type="Gene3D" id="3.40.630.30">
    <property type="match status" value="1"/>
</dbReference>
<protein>
    <recommendedName>
        <fullName evidence="1">N-acetyltransferase domain-containing protein</fullName>
    </recommendedName>
</protein>
<dbReference type="InterPro" id="IPR016181">
    <property type="entry name" value="Acyl_CoA_acyltransferase"/>
</dbReference>
<dbReference type="InterPro" id="IPR000182">
    <property type="entry name" value="GNAT_dom"/>
</dbReference>